<dbReference type="FunFam" id="3.40.50.1970:FF:000003">
    <property type="entry name" value="Alcohol dehydrogenase, iron-containing"/>
    <property type="match status" value="1"/>
</dbReference>
<dbReference type="PANTHER" id="PTHR43633">
    <property type="entry name" value="ALCOHOL DEHYDROGENASE YQHD"/>
    <property type="match status" value="1"/>
</dbReference>
<evidence type="ECO:0000259" key="2">
    <source>
        <dbReference type="Pfam" id="PF00465"/>
    </source>
</evidence>
<organism evidence="4 5">
    <name type="scientific">Stomatobaculum longum</name>
    <dbReference type="NCBI Taxonomy" id="796942"/>
    <lineage>
        <taxon>Bacteria</taxon>
        <taxon>Bacillati</taxon>
        <taxon>Bacillota</taxon>
        <taxon>Clostridia</taxon>
        <taxon>Lachnospirales</taxon>
        <taxon>Lachnospiraceae</taxon>
        <taxon>Stomatobaculum</taxon>
    </lineage>
</organism>
<feature type="domain" description="Alcohol dehydrogenase iron-type/glycerol dehydrogenase GldA" evidence="2">
    <location>
        <begin position="9"/>
        <end position="180"/>
    </location>
</feature>
<dbReference type="InterPro" id="IPR001670">
    <property type="entry name" value="ADH_Fe/GldA"/>
</dbReference>
<gene>
    <name evidence="4" type="ORF">HMPREF9623_00353</name>
</gene>
<feature type="domain" description="Fe-containing alcohol dehydrogenase-like C-terminal" evidence="3">
    <location>
        <begin position="194"/>
        <end position="398"/>
    </location>
</feature>
<reference evidence="4 5" key="1">
    <citation type="submission" date="2011-10" db="EMBL/GenBank/DDBJ databases">
        <title>The Genome Sequence of Lachnospiraceae bacterium ACC2.</title>
        <authorList>
            <consortium name="The Broad Institute Genome Sequencing Platform"/>
            <person name="Earl A."/>
            <person name="Ward D."/>
            <person name="Feldgarden M."/>
            <person name="Gevers D."/>
            <person name="Sizova M."/>
            <person name="Hazen A."/>
            <person name="Epstein S."/>
            <person name="Young S.K."/>
            <person name="Zeng Q."/>
            <person name="Gargeya S."/>
            <person name="Fitzgerald M."/>
            <person name="Haas B."/>
            <person name="Abouelleil A."/>
            <person name="Alvarado L."/>
            <person name="Arachchi H.M."/>
            <person name="Berlin A."/>
            <person name="Brown A."/>
            <person name="Chapman S.B."/>
            <person name="Chen Z."/>
            <person name="Dunbar C."/>
            <person name="Freedman E."/>
            <person name="Gearin G."/>
            <person name="Goldberg J."/>
            <person name="Griggs A."/>
            <person name="Gujja S."/>
            <person name="Heiman D."/>
            <person name="Howarth C."/>
            <person name="Larson L."/>
            <person name="Lui A."/>
            <person name="MacDonald P.J.P."/>
            <person name="Montmayeur A."/>
            <person name="Murphy C."/>
            <person name="Neiman D."/>
            <person name="Pearson M."/>
            <person name="Priest M."/>
            <person name="Roberts A."/>
            <person name="Saif S."/>
            <person name="Shea T."/>
            <person name="Shenoy N."/>
            <person name="Sisk P."/>
            <person name="Stolte C."/>
            <person name="Sykes S."/>
            <person name="Wortman J."/>
            <person name="Nusbaum C."/>
            <person name="Birren B."/>
        </authorList>
    </citation>
    <scope>NUCLEOTIDE SEQUENCE [LARGE SCALE GENOMIC DNA]</scope>
    <source>
        <strain evidence="4 5">ACC2</strain>
    </source>
</reference>
<dbReference type="CDD" id="cd08187">
    <property type="entry name" value="BDH"/>
    <property type="match status" value="1"/>
</dbReference>
<dbReference type="InterPro" id="IPR044731">
    <property type="entry name" value="BDH-like"/>
</dbReference>
<dbReference type="Gene3D" id="3.40.50.1970">
    <property type="match status" value="1"/>
</dbReference>
<dbReference type="PANTHER" id="PTHR43633:SF1">
    <property type="entry name" value="ALCOHOL DEHYDROGENASE YQHD"/>
    <property type="match status" value="1"/>
</dbReference>
<dbReference type="Proteomes" id="UP000018466">
    <property type="component" value="Unassembled WGS sequence"/>
</dbReference>
<dbReference type="EMBL" id="AGEL01000003">
    <property type="protein sequence ID" value="EHO18169.1"/>
    <property type="molecule type" value="Genomic_DNA"/>
</dbReference>
<dbReference type="RefSeq" id="WP_009532187.1">
    <property type="nucleotide sequence ID" value="NZ_JH590861.1"/>
</dbReference>
<dbReference type="GO" id="GO:0046872">
    <property type="term" value="F:metal ion binding"/>
    <property type="evidence" value="ECO:0007669"/>
    <property type="project" value="InterPro"/>
</dbReference>
<dbReference type="GO" id="GO:0008106">
    <property type="term" value="F:alcohol dehydrogenase (NADP+) activity"/>
    <property type="evidence" value="ECO:0007669"/>
    <property type="project" value="TreeGrafter"/>
</dbReference>
<evidence type="ECO:0000313" key="4">
    <source>
        <dbReference type="EMBL" id="EHO18169.1"/>
    </source>
</evidence>
<evidence type="ECO:0008006" key="6">
    <source>
        <dbReference type="Google" id="ProtNLM"/>
    </source>
</evidence>
<dbReference type="AlphaFoldDB" id="A0AA37DH82"/>
<dbReference type="GO" id="GO:1990362">
    <property type="term" value="F:butanol dehydrogenase (NAD+) activity"/>
    <property type="evidence" value="ECO:0007669"/>
    <property type="project" value="InterPro"/>
</dbReference>
<keyword evidence="5" id="KW-1185">Reference proteome</keyword>
<comment type="caution">
    <text evidence="4">The sequence shown here is derived from an EMBL/GenBank/DDBJ whole genome shotgun (WGS) entry which is preliminary data.</text>
</comment>
<dbReference type="GO" id="GO:1990002">
    <property type="term" value="F:methylglyoxal reductase (NADPH) (acetol producing) activity"/>
    <property type="evidence" value="ECO:0007669"/>
    <property type="project" value="TreeGrafter"/>
</dbReference>
<dbReference type="Pfam" id="PF25137">
    <property type="entry name" value="ADH_Fe_C"/>
    <property type="match status" value="1"/>
</dbReference>
<proteinExistence type="predicted"/>
<sequence length="399" mass="43092">MQKFVYYAPTEIVFGRGEEARAAELVKHYGGSRVFVVYGGGSAAKSGLLGRVEEILRAAGIAFSASGGVVPNPLVSTARRMVEEARAFRADFILAIGGGSVIDTAKAVADTVAAPGSDVWEFWTGRKVETALPIGVILTISAAGSETSNSAVLTNDTLPQHTKRGINTDLNRPKFAILNPELTMTLPKWQIGAGAADIFMHTAERYFAPILGNHLTDEIAEGLFRDVIHFGPLAVQNPKDYEAMSELMWCGSVSHVGLTGVGAKGDTAREGDWACHQLGMALSAIGDYTHGATLTAVFPAWARYVKDANPSRFVRFAEKVYGIKEGTEEVRIEAGIQATEHYFRSLGMPITLTELLGHTPEKKELEAFALECSYQKTRSIGGFKVLGYEDILNIYENAI</sequence>
<accession>A0AA37DH82</accession>
<dbReference type="Gene3D" id="1.20.1090.10">
    <property type="entry name" value="Dehydroquinate synthase-like - alpha domain"/>
    <property type="match status" value="1"/>
</dbReference>
<dbReference type="GO" id="GO:0005829">
    <property type="term" value="C:cytosol"/>
    <property type="evidence" value="ECO:0007669"/>
    <property type="project" value="TreeGrafter"/>
</dbReference>
<dbReference type="SUPFAM" id="SSF56796">
    <property type="entry name" value="Dehydroquinate synthase-like"/>
    <property type="match status" value="1"/>
</dbReference>
<dbReference type="GeneID" id="86940145"/>
<evidence type="ECO:0000259" key="3">
    <source>
        <dbReference type="Pfam" id="PF25137"/>
    </source>
</evidence>
<evidence type="ECO:0000313" key="5">
    <source>
        <dbReference type="Proteomes" id="UP000018466"/>
    </source>
</evidence>
<protein>
    <recommendedName>
        <fullName evidence="6">Alcohol dehydrogenase iron-type/glycerol dehydrogenase GldA domain-containing protein</fullName>
    </recommendedName>
</protein>
<dbReference type="InterPro" id="IPR056798">
    <property type="entry name" value="ADH_Fe_C"/>
</dbReference>
<keyword evidence="1" id="KW-0560">Oxidoreductase</keyword>
<dbReference type="Pfam" id="PF00465">
    <property type="entry name" value="Fe-ADH"/>
    <property type="match status" value="1"/>
</dbReference>
<name>A0AA37DH82_9FIRM</name>
<evidence type="ECO:0000256" key="1">
    <source>
        <dbReference type="ARBA" id="ARBA00023002"/>
    </source>
</evidence>